<sequence>MVAKNMPDGTWWHAAKTTLADQGFVCPSLMESEIAPPEILEVARHDKAVRRNVLRRYKLTVVQPRALARDDRECDMAAQKDLLGFQLAVQHVFPKRVLMRLLQHLTGSASGGGLCGPNDGVLAVSDVWRHFVSGSAGRVPTLWRSASGCSFMSSQIDAQIFFAVLFHTNVGPALDLARAKYVAAAVRFALSLGETAQSPVKCASFRLAGVSLEVARYPRTLLLSVVAGSGLELKL</sequence>
<evidence type="ECO:0000313" key="2">
    <source>
        <dbReference type="Proteomes" id="UP000186817"/>
    </source>
</evidence>
<keyword evidence="2" id="KW-1185">Reference proteome</keyword>
<dbReference type="AlphaFoldDB" id="A0A1Q9EAA2"/>
<protein>
    <submittedName>
        <fullName evidence="1">Uncharacterized protein</fullName>
    </submittedName>
</protein>
<name>A0A1Q9EAA2_SYMMI</name>
<gene>
    <name evidence="1" type="ORF">AK812_SmicGene12603</name>
</gene>
<reference evidence="1 2" key="1">
    <citation type="submission" date="2016-02" db="EMBL/GenBank/DDBJ databases">
        <title>Genome analysis of coral dinoflagellate symbionts highlights evolutionary adaptations to a symbiotic lifestyle.</title>
        <authorList>
            <person name="Aranda M."/>
            <person name="Li Y."/>
            <person name="Liew Y.J."/>
            <person name="Baumgarten S."/>
            <person name="Simakov O."/>
            <person name="Wilson M."/>
            <person name="Piel J."/>
            <person name="Ashoor H."/>
            <person name="Bougouffa S."/>
            <person name="Bajic V.B."/>
            <person name="Ryu T."/>
            <person name="Ravasi T."/>
            <person name="Bayer T."/>
            <person name="Micklem G."/>
            <person name="Kim H."/>
            <person name="Bhak J."/>
            <person name="Lajeunesse T.C."/>
            <person name="Voolstra C.R."/>
        </authorList>
    </citation>
    <scope>NUCLEOTIDE SEQUENCE [LARGE SCALE GENOMIC DNA]</scope>
    <source>
        <strain evidence="1 2">CCMP2467</strain>
    </source>
</reference>
<organism evidence="1 2">
    <name type="scientific">Symbiodinium microadriaticum</name>
    <name type="common">Dinoflagellate</name>
    <name type="synonym">Zooxanthella microadriatica</name>
    <dbReference type="NCBI Taxonomy" id="2951"/>
    <lineage>
        <taxon>Eukaryota</taxon>
        <taxon>Sar</taxon>
        <taxon>Alveolata</taxon>
        <taxon>Dinophyceae</taxon>
        <taxon>Suessiales</taxon>
        <taxon>Symbiodiniaceae</taxon>
        <taxon>Symbiodinium</taxon>
    </lineage>
</organism>
<comment type="caution">
    <text evidence="1">The sequence shown here is derived from an EMBL/GenBank/DDBJ whole genome shotgun (WGS) entry which is preliminary data.</text>
</comment>
<accession>A0A1Q9EAA2</accession>
<dbReference type="EMBL" id="LSRX01000213">
    <property type="protein sequence ID" value="OLQ04374.1"/>
    <property type="molecule type" value="Genomic_DNA"/>
</dbReference>
<evidence type="ECO:0000313" key="1">
    <source>
        <dbReference type="EMBL" id="OLQ04374.1"/>
    </source>
</evidence>
<dbReference type="Proteomes" id="UP000186817">
    <property type="component" value="Unassembled WGS sequence"/>
</dbReference>
<proteinExistence type="predicted"/>